<dbReference type="SUPFAM" id="SSF56801">
    <property type="entry name" value="Acetyl-CoA synthetase-like"/>
    <property type="match status" value="1"/>
</dbReference>
<keyword evidence="2" id="KW-0597">Phosphoprotein</keyword>
<evidence type="ECO:0000259" key="4">
    <source>
        <dbReference type="Pfam" id="PF13193"/>
    </source>
</evidence>
<feature type="non-terminal residue" evidence="5">
    <location>
        <position position="309"/>
    </location>
</feature>
<comment type="caution">
    <text evidence="5">The sequence shown here is derived from an EMBL/GenBank/DDBJ whole genome shotgun (WGS) entry which is preliminary data.</text>
</comment>
<dbReference type="PANTHER" id="PTHR45527:SF14">
    <property type="entry name" value="PLIPASTATIN SYNTHASE SUBUNIT B"/>
    <property type="match status" value="1"/>
</dbReference>
<gene>
    <name evidence="5" type="ORF">BGZ80_008215</name>
</gene>
<dbReference type="Pfam" id="PF13193">
    <property type="entry name" value="AMP-binding_C"/>
    <property type="match status" value="1"/>
</dbReference>
<dbReference type="GO" id="GO:0044550">
    <property type="term" value="P:secondary metabolite biosynthetic process"/>
    <property type="evidence" value="ECO:0007669"/>
    <property type="project" value="TreeGrafter"/>
</dbReference>
<protein>
    <submittedName>
        <fullName evidence="5">Uncharacterized protein</fullName>
    </submittedName>
</protein>
<dbReference type="FunFam" id="3.40.50.980:FF:000002">
    <property type="entry name" value="Enterobactin synthetase component F"/>
    <property type="match status" value="1"/>
</dbReference>
<dbReference type="Gene3D" id="3.30.300.30">
    <property type="match status" value="1"/>
</dbReference>
<sequence length="309" mass="34370">MVEHAQVARLFDATASWYRFNERDTWCMFHSFSFDVSVWEMWGALFHGGKLVLVSHHIAKSPQDFYHLVCEQGITVLNLTPSAFSPLIDCHTQGATSSSLRYIILAGEALAPAMLKPWYSTHSEHSPQVVNMYGTTETTVHASYRKIKPSDCIEASSPIGVRIPDLKIYVLDANSQPVPLGAVGELYIGGAGVTRGYLNRPELTAERFLPDPFAVDTGARMYRTGDLARYFPDGNLVYLGRNDHQVKIRGFRIELGEIEAQLIEHPAVSEAVVIALGEGTDKRLVAYVVASHDEQLANSLRSHLMERLP</sequence>
<keyword evidence="6" id="KW-1185">Reference proteome</keyword>
<dbReference type="InterPro" id="IPR025110">
    <property type="entry name" value="AMP-bd_C"/>
</dbReference>
<dbReference type="GO" id="GO:0005829">
    <property type="term" value="C:cytosol"/>
    <property type="evidence" value="ECO:0007669"/>
    <property type="project" value="TreeGrafter"/>
</dbReference>
<evidence type="ECO:0000313" key="6">
    <source>
        <dbReference type="Proteomes" id="UP000703661"/>
    </source>
</evidence>
<dbReference type="AlphaFoldDB" id="A0A9P6SRD9"/>
<dbReference type="InterPro" id="IPR000873">
    <property type="entry name" value="AMP-dep_synth/lig_dom"/>
</dbReference>
<dbReference type="GO" id="GO:0031177">
    <property type="term" value="F:phosphopantetheine binding"/>
    <property type="evidence" value="ECO:0007669"/>
    <property type="project" value="TreeGrafter"/>
</dbReference>
<accession>A0A9P6SRD9</accession>
<dbReference type="PANTHER" id="PTHR45527">
    <property type="entry name" value="NONRIBOSOMAL PEPTIDE SYNTHETASE"/>
    <property type="match status" value="1"/>
</dbReference>
<reference evidence="5" key="1">
    <citation type="journal article" date="2020" name="Fungal Divers.">
        <title>Resolving the Mortierellaceae phylogeny through synthesis of multi-gene phylogenetics and phylogenomics.</title>
        <authorList>
            <person name="Vandepol N."/>
            <person name="Liber J."/>
            <person name="Desiro A."/>
            <person name="Na H."/>
            <person name="Kennedy M."/>
            <person name="Barry K."/>
            <person name="Grigoriev I.V."/>
            <person name="Miller A.N."/>
            <person name="O'Donnell K."/>
            <person name="Stajich J.E."/>
            <person name="Bonito G."/>
        </authorList>
    </citation>
    <scope>NUCLEOTIDE SEQUENCE</scope>
    <source>
        <strain evidence="5">NRRL 2769</strain>
    </source>
</reference>
<evidence type="ECO:0000313" key="5">
    <source>
        <dbReference type="EMBL" id="KAF9993233.1"/>
    </source>
</evidence>
<evidence type="ECO:0000256" key="1">
    <source>
        <dbReference type="ARBA" id="ARBA00022450"/>
    </source>
</evidence>
<proteinExistence type="predicted"/>
<keyword evidence="1" id="KW-0596">Phosphopantetheine</keyword>
<dbReference type="InterPro" id="IPR045851">
    <property type="entry name" value="AMP-bd_C_sf"/>
</dbReference>
<evidence type="ECO:0000259" key="3">
    <source>
        <dbReference type="Pfam" id="PF00501"/>
    </source>
</evidence>
<name>A0A9P6SRD9_9FUNG</name>
<dbReference type="GO" id="GO:0043041">
    <property type="term" value="P:amino acid activation for nonribosomal peptide biosynthetic process"/>
    <property type="evidence" value="ECO:0007669"/>
    <property type="project" value="TreeGrafter"/>
</dbReference>
<feature type="domain" description="AMP-binding enzyme C-terminal" evidence="4">
    <location>
        <begin position="257"/>
        <end position="308"/>
    </location>
</feature>
<dbReference type="Gene3D" id="3.40.50.980">
    <property type="match status" value="1"/>
</dbReference>
<organism evidence="5 6">
    <name type="scientific">Entomortierella chlamydospora</name>
    <dbReference type="NCBI Taxonomy" id="101097"/>
    <lineage>
        <taxon>Eukaryota</taxon>
        <taxon>Fungi</taxon>
        <taxon>Fungi incertae sedis</taxon>
        <taxon>Mucoromycota</taxon>
        <taxon>Mortierellomycotina</taxon>
        <taxon>Mortierellomycetes</taxon>
        <taxon>Mortierellales</taxon>
        <taxon>Mortierellaceae</taxon>
        <taxon>Entomortierella</taxon>
    </lineage>
</organism>
<evidence type="ECO:0000256" key="2">
    <source>
        <dbReference type="ARBA" id="ARBA00022553"/>
    </source>
</evidence>
<feature type="domain" description="AMP-dependent synthetase/ligase" evidence="3">
    <location>
        <begin position="1"/>
        <end position="198"/>
    </location>
</feature>
<dbReference type="FunFam" id="2.30.38.10:FF:000001">
    <property type="entry name" value="Non-ribosomal peptide synthetase PvdI"/>
    <property type="match status" value="1"/>
</dbReference>
<dbReference type="EMBL" id="JAAAID010004396">
    <property type="protein sequence ID" value="KAF9993233.1"/>
    <property type="molecule type" value="Genomic_DNA"/>
</dbReference>
<dbReference type="Gene3D" id="2.30.38.10">
    <property type="entry name" value="Luciferase, Domain 3"/>
    <property type="match status" value="1"/>
</dbReference>
<dbReference type="Pfam" id="PF00501">
    <property type="entry name" value="AMP-binding"/>
    <property type="match status" value="1"/>
</dbReference>
<dbReference type="Proteomes" id="UP000703661">
    <property type="component" value="Unassembled WGS sequence"/>
</dbReference>